<evidence type="ECO:0000256" key="1">
    <source>
        <dbReference type="ARBA" id="ARBA00004127"/>
    </source>
</evidence>
<evidence type="ECO:0000256" key="3">
    <source>
        <dbReference type="ARBA" id="ARBA00022989"/>
    </source>
</evidence>
<feature type="region of interest" description="Disordered" evidence="5">
    <location>
        <begin position="1"/>
        <end position="28"/>
    </location>
</feature>
<keyword evidence="2 6" id="KW-0812">Transmembrane</keyword>
<evidence type="ECO:0000313" key="9">
    <source>
        <dbReference type="Proteomes" id="UP000598146"/>
    </source>
</evidence>
<feature type="domain" description="DUF202" evidence="7">
    <location>
        <begin position="22"/>
        <end position="84"/>
    </location>
</feature>
<dbReference type="AlphaFoldDB" id="A0A931FYI5"/>
<feature type="transmembrane region" description="Helical" evidence="6">
    <location>
        <begin position="60"/>
        <end position="80"/>
    </location>
</feature>
<name>A0A931FYI5_9ACTN</name>
<feature type="transmembrane region" description="Helical" evidence="6">
    <location>
        <begin position="100"/>
        <end position="117"/>
    </location>
</feature>
<proteinExistence type="predicted"/>
<evidence type="ECO:0000256" key="2">
    <source>
        <dbReference type="ARBA" id="ARBA00022692"/>
    </source>
</evidence>
<keyword evidence="3 6" id="KW-1133">Transmembrane helix</keyword>
<accession>A0A931FYI5</accession>
<comment type="subcellular location">
    <subcellularLocation>
        <location evidence="1">Endomembrane system</location>
        <topology evidence="1">Multi-pass membrane protein</topology>
    </subcellularLocation>
</comment>
<evidence type="ECO:0000256" key="5">
    <source>
        <dbReference type="SAM" id="MobiDB-lite"/>
    </source>
</evidence>
<dbReference type="Pfam" id="PF02656">
    <property type="entry name" value="DUF202"/>
    <property type="match status" value="1"/>
</dbReference>
<dbReference type="Proteomes" id="UP000598146">
    <property type="component" value="Unassembled WGS sequence"/>
</dbReference>
<feature type="transmembrane region" description="Helical" evidence="6">
    <location>
        <begin position="37"/>
        <end position="54"/>
    </location>
</feature>
<evidence type="ECO:0000259" key="7">
    <source>
        <dbReference type="Pfam" id="PF02656"/>
    </source>
</evidence>
<feature type="compositionally biased region" description="Basic and acidic residues" evidence="5">
    <location>
        <begin position="1"/>
        <end position="13"/>
    </location>
</feature>
<keyword evidence="4 6" id="KW-0472">Membrane</keyword>
<protein>
    <submittedName>
        <fullName evidence="8">DUF202 domain-containing protein</fullName>
    </submittedName>
</protein>
<dbReference type="GO" id="GO:0012505">
    <property type="term" value="C:endomembrane system"/>
    <property type="evidence" value="ECO:0007669"/>
    <property type="project" value="UniProtKB-SubCell"/>
</dbReference>
<keyword evidence="9" id="KW-1185">Reference proteome</keyword>
<dbReference type="RefSeq" id="WP_196413730.1">
    <property type="nucleotide sequence ID" value="NZ_JADQTO010000004.1"/>
</dbReference>
<comment type="caution">
    <text evidence="8">The sequence shown here is derived from an EMBL/GenBank/DDBJ whole genome shotgun (WGS) entry which is preliminary data.</text>
</comment>
<organism evidence="8 9">
    <name type="scientific">Actinoplanes aureus</name>
    <dbReference type="NCBI Taxonomy" id="2792083"/>
    <lineage>
        <taxon>Bacteria</taxon>
        <taxon>Bacillati</taxon>
        <taxon>Actinomycetota</taxon>
        <taxon>Actinomycetes</taxon>
        <taxon>Micromonosporales</taxon>
        <taxon>Micromonosporaceae</taxon>
        <taxon>Actinoplanes</taxon>
    </lineage>
</organism>
<evidence type="ECO:0000256" key="6">
    <source>
        <dbReference type="SAM" id="Phobius"/>
    </source>
</evidence>
<dbReference type="EMBL" id="JADQTO010000004">
    <property type="protein sequence ID" value="MBG0561946.1"/>
    <property type="molecule type" value="Genomic_DNA"/>
</dbReference>
<evidence type="ECO:0000256" key="4">
    <source>
        <dbReference type="ARBA" id="ARBA00023136"/>
    </source>
</evidence>
<dbReference type="InterPro" id="IPR003807">
    <property type="entry name" value="DUF202"/>
</dbReference>
<reference evidence="8" key="1">
    <citation type="submission" date="2020-11" db="EMBL/GenBank/DDBJ databases">
        <title>Isolation and identification of active actinomycetes.</title>
        <authorList>
            <person name="Sun X."/>
        </authorList>
    </citation>
    <scope>NUCLEOTIDE SEQUENCE</scope>
    <source>
        <strain evidence="8">NEAU-A11</strain>
    </source>
</reference>
<evidence type="ECO:0000313" key="8">
    <source>
        <dbReference type="EMBL" id="MBG0561946.1"/>
    </source>
</evidence>
<sequence length="118" mass="12443">MAPEPCAEHERDPGACAELTRDPGASPERTRLAWRRTGLSAAVVALFAARPAFAPDSGPAQWLAAAAAMLSWAAMVALALHRARGLRARFPAAAPRSVRAYALITTLLAILGGWVVML</sequence>
<gene>
    <name evidence="8" type="ORF">I4J89_10770</name>
</gene>